<dbReference type="Gene3D" id="3.10.129.10">
    <property type="entry name" value="Hotdog Thioesterase"/>
    <property type="match status" value="1"/>
</dbReference>
<accession>A0A561R7E1</accession>
<dbReference type="PANTHER" id="PTHR31793:SF24">
    <property type="entry name" value="LONG-CHAIN ACYL-COA THIOESTERASE FADM"/>
    <property type="match status" value="1"/>
</dbReference>
<dbReference type="OrthoDB" id="7204167at2"/>
<protein>
    <submittedName>
        <fullName evidence="1">4-hydroxybenzoyl-CoA thioesterase</fullName>
    </submittedName>
</protein>
<dbReference type="SUPFAM" id="SSF54637">
    <property type="entry name" value="Thioesterase/thiol ester dehydrase-isomerase"/>
    <property type="match status" value="1"/>
</dbReference>
<organism evidence="1 2">
    <name type="scientific">Neorhizobium alkalisoli</name>
    <dbReference type="NCBI Taxonomy" id="528178"/>
    <lineage>
        <taxon>Bacteria</taxon>
        <taxon>Pseudomonadati</taxon>
        <taxon>Pseudomonadota</taxon>
        <taxon>Alphaproteobacteria</taxon>
        <taxon>Hyphomicrobiales</taxon>
        <taxon>Rhizobiaceae</taxon>
        <taxon>Rhizobium/Agrobacterium group</taxon>
        <taxon>Neorhizobium</taxon>
    </lineage>
</organism>
<dbReference type="InterPro" id="IPR029069">
    <property type="entry name" value="HotDog_dom_sf"/>
</dbReference>
<dbReference type="PANTHER" id="PTHR31793">
    <property type="entry name" value="4-HYDROXYBENZOYL-COA THIOESTERASE FAMILY MEMBER"/>
    <property type="match status" value="1"/>
</dbReference>
<evidence type="ECO:0000313" key="2">
    <source>
        <dbReference type="Proteomes" id="UP000320653"/>
    </source>
</evidence>
<dbReference type="CDD" id="cd00586">
    <property type="entry name" value="4HBT"/>
    <property type="match status" value="1"/>
</dbReference>
<dbReference type="GO" id="GO:0047617">
    <property type="term" value="F:fatty acyl-CoA hydrolase activity"/>
    <property type="evidence" value="ECO:0007669"/>
    <property type="project" value="TreeGrafter"/>
</dbReference>
<keyword evidence="2" id="KW-1185">Reference proteome</keyword>
<reference evidence="1 2" key="1">
    <citation type="submission" date="2019-06" db="EMBL/GenBank/DDBJ databases">
        <title>Sorghum-associated microbial communities from plants grown in Nebraska, USA.</title>
        <authorList>
            <person name="Schachtman D."/>
        </authorList>
    </citation>
    <scope>NUCLEOTIDE SEQUENCE [LARGE SCALE GENOMIC DNA]</scope>
    <source>
        <strain evidence="1 2">1225</strain>
    </source>
</reference>
<proteinExistence type="predicted"/>
<name>A0A561R7E1_9HYPH</name>
<dbReference type="AlphaFoldDB" id="A0A561R7E1"/>
<sequence>MAFTTTRRLNFGDCDPSGIAYFPSYLNILVGVYEEFFEAMGFAWPQLINDRKLGFPTVTLDLTFKSPALHGDMMDFSIAVIHIGNSSLDLQHTVTTGDRLLWTAQQRLVVTSHETKKAVSWPDDMRLALNEHLERHDAHNPAA</sequence>
<dbReference type="Pfam" id="PF13279">
    <property type="entry name" value="4HBT_2"/>
    <property type="match status" value="1"/>
</dbReference>
<dbReference type="EMBL" id="VIWP01000001">
    <property type="protein sequence ID" value="TWF58512.1"/>
    <property type="molecule type" value="Genomic_DNA"/>
</dbReference>
<evidence type="ECO:0000313" key="1">
    <source>
        <dbReference type="EMBL" id="TWF58512.1"/>
    </source>
</evidence>
<comment type="caution">
    <text evidence="1">The sequence shown here is derived from an EMBL/GenBank/DDBJ whole genome shotgun (WGS) entry which is preliminary data.</text>
</comment>
<gene>
    <name evidence="1" type="ORF">FHW37_101316</name>
</gene>
<dbReference type="InterPro" id="IPR050563">
    <property type="entry name" value="4-hydroxybenzoyl-CoA_TE"/>
</dbReference>
<dbReference type="Proteomes" id="UP000320653">
    <property type="component" value="Unassembled WGS sequence"/>
</dbReference>
<dbReference type="RefSeq" id="WP_145631698.1">
    <property type="nucleotide sequence ID" value="NZ_VIWP01000001.1"/>
</dbReference>